<protein>
    <recommendedName>
        <fullName evidence="3">DUF4350 domain-containing protein</fullName>
    </recommendedName>
</protein>
<evidence type="ECO:0000313" key="2">
    <source>
        <dbReference type="EMBL" id="SVD14721.1"/>
    </source>
</evidence>
<evidence type="ECO:0008006" key="3">
    <source>
        <dbReference type="Google" id="ProtNLM"/>
    </source>
</evidence>
<name>A0A382T0G5_9ZZZZ</name>
<keyword evidence="1" id="KW-1133">Transmembrane helix</keyword>
<proteinExistence type="predicted"/>
<dbReference type="EMBL" id="UINC01132416">
    <property type="protein sequence ID" value="SVD14721.1"/>
    <property type="molecule type" value="Genomic_DNA"/>
</dbReference>
<sequence length="174" mass="19049">MAVSSRSGITILFVTIVVCTFILFPILQVVVERDPQLSAYDDDKNDISQFRESLENEDGTSYNVSAILSNPAVLEEVGNPSETLLIIAGTESPYTILELEILVEFIANGGSILVFGDFDYSNTIANLFGIKFVKHKLWDQNYKGNVSLIETTANVDGQPYAVLLNEPVAIQSAP</sequence>
<keyword evidence="1" id="KW-0472">Membrane</keyword>
<feature type="transmembrane region" description="Helical" evidence="1">
    <location>
        <begin position="7"/>
        <end position="27"/>
    </location>
</feature>
<organism evidence="2">
    <name type="scientific">marine metagenome</name>
    <dbReference type="NCBI Taxonomy" id="408172"/>
    <lineage>
        <taxon>unclassified sequences</taxon>
        <taxon>metagenomes</taxon>
        <taxon>ecological metagenomes</taxon>
    </lineage>
</organism>
<dbReference type="AlphaFoldDB" id="A0A382T0G5"/>
<gene>
    <name evidence="2" type="ORF">METZ01_LOCUS367575</name>
</gene>
<feature type="non-terminal residue" evidence="2">
    <location>
        <position position="174"/>
    </location>
</feature>
<keyword evidence="1" id="KW-0812">Transmembrane</keyword>
<accession>A0A382T0G5</accession>
<reference evidence="2" key="1">
    <citation type="submission" date="2018-05" db="EMBL/GenBank/DDBJ databases">
        <authorList>
            <person name="Lanie J.A."/>
            <person name="Ng W.-L."/>
            <person name="Kazmierczak K.M."/>
            <person name="Andrzejewski T.M."/>
            <person name="Davidsen T.M."/>
            <person name="Wayne K.J."/>
            <person name="Tettelin H."/>
            <person name="Glass J.I."/>
            <person name="Rusch D."/>
            <person name="Podicherti R."/>
            <person name="Tsui H.-C.T."/>
            <person name="Winkler M.E."/>
        </authorList>
    </citation>
    <scope>NUCLEOTIDE SEQUENCE</scope>
</reference>
<evidence type="ECO:0000256" key="1">
    <source>
        <dbReference type="SAM" id="Phobius"/>
    </source>
</evidence>